<dbReference type="InterPro" id="IPR050091">
    <property type="entry name" value="PKS_NRPS_Biosynth_Enz"/>
</dbReference>
<comment type="pathway">
    <text evidence="2">Antibiotic biosynthesis.</text>
</comment>
<dbReference type="SMART" id="SM00826">
    <property type="entry name" value="PKS_DH"/>
    <property type="match status" value="1"/>
</dbReference>
<dbReference type="eggNOG" id="COG3321">
    <property type="taxonomic scope" value="Bacteria"/>
</dbReference>
<evidence type="ECO:0000256" key="7">
    <source>
        <dbReference type="ARBA" id="ARBA00023268"/>
    </source>
</evidence>
<dbReference type="InterPro" id="IPR029058">
    <property type="entry name" value="AB_hydrolase_fold"/>
</dbReference>
<feature type="region of interest" description="N-terminal hotdog fold" evidence="9">
    <location>
        <begin position="937"/>
        <end position="1065"/>
    </location>
</feature>
<dbReference type="InterPro" id="IPR049551">
    <property type="entry name" value="PKS_DH_C"/>
</dbReference>
<dbReference type="GO" id="GO:0004312">
    <property type="term" value="F:fatty acid synthase activity"/>
    <property type="evidence" value="ECO:0007669"/>
    <property type="project" value="TreeGrafter"/>
</dbReference>
<feature type="region of interest" description="Disordered" evidence="10">
    <location>
        <begin position="2117"/>
        <end position="2141"/>
    </location>
</feature>
<feature type="region of interest" description="C-terminal hotdog fold" evidence="9">
    <location>
        <begin position="1077"/>
        <end position="1232"/>
    </location>
</feature>
<keyword evidence="5" id="KW-0808">Transferase</keyword>
<dbReference type="GO" id="GO:0033068">
    <property type="term" value="P:macrolide biosynthetic process"/>
    <property type="evidence" value="ECO:0007669"/>
    <property type="project" value="UniProtKB-ARBA"/>
</dbReference>
<dbReference type="SUPFAM" id="SSF53474">
    <property type="entry name" value="alpha/beta-Hydrolases"/>
    <property type="match status" value="1"/>
</dbReference>
<proteinExistence type="predicted"/>
<dbReference type="Gene3D" id="3.30.70.3290">
    <property type="match status" value="1"/>
</dbReference>
<dbReference type="SMART" id="SM00823">
    <property type="entry name" value="PKS_PP"/>
    <property type="match status" value="1"/>
</dbReference>
<comment type="cofactor">
    <cofactor evidence="1">
        <name>pantetheine 4'-phosphate</name>
        <dbReference type="ChEBI" id="CHEBI:47942"/>
    </cofactor>
</comment>
<dbReference type="InterPro" id="IPR049552">
    <property type="entry name" value="PKS_DH_N"/>
</dbReference>
<dbReference type="InterPro" id="IPR020841">
    <property type="entry name" value="PKS_Beta-ketoAc_synthase_dom"/>
</dbReference>
<dbReference type="PROSITE" id="PS00606">
    <property type="entry name" value="KS3_1"/>
    <property type="match status" value="1"/>
</dbReference>
<dbReference type="SUPFAM" id="SSF52151">
    <property type="entry name" value="FabD/lysophospholipase-like"/>
    <property type="match status" value="1"/>
</dbReference>
<reference evidence="14 15" key="1">
    <citation type="journal article" date="2010" name="Genome Biol. Evol.">
        <title>The sequence of a 1.8-mb bacterial linear plasmid reveals a rich evolutionary reservoir of secondary metabolic pathways.</title>
        <authorList>
            <person name="Medema M.H."/>
            <person name="Trefzer A."/>
            <person name="Kovalchuk A."/>
            <person name="van den Berg M."/>
            <person name="Mueller U."/>
            <person name="Heijne W."/>
            <person name="Wu L."/>
            <person name="Alam M.T."/>
            <person name="Ronning C.M."/>
            <person name="Nierman W.C."/>
            <person name="Bovenberg R.A.L."/>
            <person name="Breitling R."/>
            <person name="Takano E."/>
        </authorList>
    </citation>
    <scope>NUCLEOTIDE SEQUENCE [LARGE SCALE GENOMIC DNA]</scope>
    <source>
        <strain evidence="15">ATCC 27064 / DSM 738 / JCM 4710 / NBRC 13307 / NCIMB 12785 / NRRL 3585 / VKM Ac-602</strain>
    </source>
</reference>
<feature type="domain" description="Carrier" evidence="11">
    <location>
        <begin position="1731"/>
        <end position="1806"/>
    </location>
</feature>
<dbReference type="InterPro" id="IPR009081">
    <property type="entry name" value="PP-bd_ACP"/>
</dbReference>
<feature type="domain" description="PKS/mFAS DH" evidence="13">
    <location>
        <begin position="937"/>
        <end position="1232"/>
    </location>
</feature>
<dbReference type="PROSITE" id="PS52019">
    <property type="entry name" value="PKS_MFAS_DH"/>
    <property type="match status" value="1"/>
</dbReference>
<dbReference type="SMART" id="SM00825">
    <property type="entry name" value="PKS_KS"/>
    <property type="match status" value="1"/>
</dbReference>
<evidence type="ECO:0000256" key="8">
    <source>
        <dbReference type="ARBA" id="ARBA00023315"/>
    </source>
</evidence>
<dbReference type="STRING" id="1901.BB341_27665"/>
<dbReference type="Pfam" id="PF14765">
    <property type="entry name" value="PS-DH"/>
    <property type="match status" value="1"/>
</dbReference>
<dbReference type="GO" id="GO:0006633">
    <property type="term" value="P:fatty acid biosynthetic process"/>
    <property type="evidence" value="ECO:0007669"/>
    <property type="project" value="InterPro"/>
</dbReference>
<dbReference type="FunFam" id="3.40.366.10:FF:000002">
    <property type="entry name" value="Probable polyketide synthase 2"/>
    <property type="match status" value="1"/>
</dbReference>
<sequence>MPTDQVIEALRASLLDNQRLRQENRRLAHASREPVAVVAMSCRYPGGVRSPEDLWELLVKERDAVTGFPVDRGWDLDGMYDTDPDTPGTSYARAGGFLHDAADFDAGFFGISPREAVAMDPQQRLLLETSWEALERAGIDPHTLRGSRTGVYAGVIYSEYGSRLTRVPAELEGFLGTGSIPSVASGRVAYILGLEGPAITVDTACSSSLVAVHLACQALRAGDAGLALAGGVTVMATPGFFVGFSRQRGLAPDGRCKSFSATADGAGFGEGVGMLLLERLSDARRNGHPVLAVIRGSAVNQDGASNGLTAPSGPAQQRVIRAALADAGLTAADIDAVEAHGTGTVLGDPIEAGAVLAAYGQDRPADRPLWLGSLKSNIGHTQAAAGVGGVIKTILALRHGLLPRTLHIDRPTPQVDWTGGAVRLLTSATPWPDTGGPRRAGVSSFGASGTNAHIVLEAAPDDLRRADGTGEGEHTGPVALPLSARSPEALCAQAAALHAHVTADPSLRPVDIAHSLATGRSRFPERAVAVGGNRAELLACLAALARGEQPPGTALGTAPRGGRKAVFVFPGQGSQWAGMAVGLLDGCGVFAARMAECERALGPFVDWSLTEVVRGVSGVSSVDRVDVVQPVLWAVMVSLASVWRAYGVEPVAVVGHSQGEVAAAVVAGALSLEDGARVVALRSRVLRGLTGRGGMLYVPLPPVEAERWIGGWKGRLSVAAVNGPSSVTVSGDPEALDGLHACLADEGVLCWRVPGVDFAGHSPQIGEIREDLLTLLSGIAPRPSRVPFCSTVTGGLLDTTALDATYWYRNLRTTVRFAEAVRSLLDAGHRAFVEISTHPTLTYGTELSTAGSDAEPHGDIAVIGTLRRDEGGPGRMLLSLGEAYTAGLPVDWAAALKGTGARRCELPTYAFQRRRYWLDAPPQAAAPADAARRGVRHPLLGAVVDLPGADTVFTGRLSVARHPWLADHAVADTVLLPGVAFLEMAAHAGRRLGSELVEELTLAAPLTLPSGDAAALGVQLRLTVGPADTAGRRTVAFHSRPDDPGAEGEWTRHASGFLAPRPADPPTPSGPWPPAGAEPLDIGALYEALESRGVGYGPAFRGLRAAWSRGGETFAEVALPDGVPHGPGPGHDAGPGPGFIVHPALLDAALHPIGLRSERHDGPARDEAADGVPLPFSWSRVLLSAGGGRVLRVALRRDGPDTVSARITGEDGRPVAEIGSLTTRAASPALPVPAERFLFQVTWERVTPAAPAPAGRWALYGDGDARLLPHGAAEPLPHDPPTAWEAFRAVVLTCPPPASGNEADADGPDSDKSNKSLDGSTPPGKPETVHTTTAAILDRLQTWLAAAPATDVPLIVLTQGAAGPGDGPVDVAGAAVWGLVRSAQLEHPGRLLLLDTDDPHATAAALPSVLAAGEPQLALRNGALFAPRLTRPSAPARHRAHTTATGGNTPFGPDGTVLLTGGGGVLAGVLARHLVSAHGVRRLVLLGRRGPDGPGMPELTAELTAAGAQVTVTACDVADRTALARTLAAVPARHPLRAVVHTAGVLDDGVLEAQTPGRMSAVLRPKTDGAWHLHELTRTARLTAFVVFSSAAGVFGSPGQSSYSAANACLDALMTARRRLGLPATALAWGLWERRTGLTADLPETDLRRMARAGVRGLTTDEGLALFDAALALDDPAPLAVRLDLAAHREPVPPLLRLLLRAPAPARPGGPPGAESLRAQLAALDTQEQLKRLMDLVLTQAADVLGHPTTAALRPDDPFLSAGFDSLTAVELRNRLAARTGLRLRPTLVLDSGTPARLAELLRTELITATTATGTGTGDGPGGAVSGPAAGPVGSLFRQMCERGRTDDAIALLKHASALREDFRSGAPEPPPGTDRPRLLRLCSRAPAAPGAPGADSVPELVCFGSVVALGGAHQYARFAASFQGRYGVSALAAPGFLPGEPLPADMDALLDLQAAALLTASGNRPLVLLGSSSGGTLAHGVAARLEERGAGPAAVVLIDTFLSDNAGITQFNDVLIGGMFTREERAAPLDDTRLTAMGRYFRLLDTWTPPAVRAPILLVRAREPLGEPVPGAGEWRAVWPGAHTVTEVPGDHFSLMEEHVDTTARAISDWLVRLPAATAPSPGPTPVPASQHPRQPRRGA</sequence>
<dbReference type="SMART" id="SM00824">
    <property type="entry name" value="PKS_TE"/>
    <property type="match status" value="1"/>
</dbReference>
<dbReference type="PROSITE" id="PS00012">
    <property type="entry name" value="PHOSPHOPANTETHEINE"/>
    <property type="match status" value="1"/>
</dbReference>
<evidence type="ECO:0000256" key="5">
    <source>
        <dbReference type="ARBA" id="ARBA00022679"/>
    </source>
</evidence>
<dbReference type="Gene3D" id="3.40.366.10">
    <property type="entry name" value="Malonyl-Coenzyme A Acyl Carrier Protein, domain 2"/>
    <property type="match status" value="1"/>
</dbReference>
<dbReference type="SUPFAM" id="SSF51735">
    <property type="entry name" value="NAD(P)-binding Rossmann-fold domains"/>
    <property type="match status" value="2"/>
</dbReference>
<gene>
    <name evidence="14" type="ORF">SCLAV_0011</name>
</gene>
<dbReference type="InterPro" id="IPR018201">
    <property type="entry name" value="Ketoacyl_synth_AS"/>
</dbReference>
<feature type="active site" description="Proton donor; for dehydratase activity" evidence="9">
    <location>
        <position position="1147"/>
    </location>
</feature>
<dbReference type="PANTHER" id="PTHR43775">
    <property type="entry name" value="FATTY ACID SYNTHASE"/>
    <property type="match status" value="1"/>
</dbReference>
<keyword evidence="7" id="KW-0511">Multifunctional enzyme</keyword>
<dbReference type="InterPro" id="IPR016039">
    <property type="entry name" value="Thiolase-like"/>
</dbReference>
<dbReference type="RefSeq" id="WP_003959182.1">
    <property type="nucleotide sequence ID" value="NZ_CM000913.1"/>
</dbReference>
<dbReference type="InterPro" id="IPR014030">
    <property type="entry name" value="Ketoacyl_synth_N"/>
</dbReference>
<evidence type="ECO:0000259" key="12">
    <source>
        <dbReference type="PROSITE" id="PS52004"/>
    </source>
</evidence>
<evidence type="ECO:0000256" key="2">
    <source>
        <dbReference type="ARBA" id="ARBA00004792"/>
    </source>
</evidence>
<evidence type="ECO:0000256" key="6">
    <source>
        <dbReference type="ARBA" id="ARBA00023194"/>
    </source>
</evidence>
<evidence type="ECO:0000259" key="13">
    <source>
        <dbReference type="PROSITE" id="PS52019"/>
    </source>
</evidence>
<dbReference type="InterPro" id="IPR042104">
    <property type="entry name" value="PKS_dehydratase_sf"/>
</dbReference>
<dbReference type="InterPro" id="IPR014043">
    <property type="entry name" value="Acyl_transferase_dom"/>
</dbReference>
<dbReference type="Pfam" id="PF16197">
    <property type="entry name" value="KAsynt_C_assoc"/>
    <property type="match status" value="1"/>
</dbReference>
<dbReference type="PANTHER" id="PTHR43775:SF51">
    <property type="entry name" value="INACTIVE PHENOLPHTHIOCEROL SYNTHESIS POLYKETIDE SYNTHASE TYPE I PKS1-RELATED"/>
    <property type="match status" value="1"/>
</dbReference>
<evidence type="ECO:0000313" key="14">
    <source>
        <dbReference type="EMBL" id="EFG05087.1"/>
    </source>
</evidence>
<dbReference type="InterPro" id="IPR049900">
    <property type="entry name" value="PKS_mFAS_DH"/>
</dbReference>
<dbReference type="Gene3D" id="3.40.50.720">
    <property type="entry name" value="NAD(P)-binding Rossmann-like Domain"/>
    <property type="match status" value="1"/>
</dbReference>
<accession>E2Q517</accession>
<dbReference type="FunFam" id="3.40.47.10:FF:000019">
    <property type="entry name" value="Polyketide synthase type I"/>
    <property type="match status" value="1"/>
</dbReference>
<dbReference type="eggNOG" id="COG3319">
    <property type="taxonomic scope" value="Bacteria"/>
</dbReference>
<dbReference type="InterPro" id="IPR036736">
    <property type="entry name" value="ACP-like_sf"/>
</dbReference>
<dbReference type="SMART" id="SM00822">
    <property type="entry name" value="PKS_KR"/>
    <property type="match status" value="1"/>
</dbReference>
<dbReference type="Pfam" id="PF02801">
    <property type="entry name" value="Ketoacyl-synt_C"/>
    <property type="match status" value="1"/>
</dbReference>
<dbReference type="OrthoDB" id="9778690at2"/>
<dbReference type="InterPro" id="IPR057326">
    <property type="entry name" value="KR_dom"/>
</dbReference>
<dbReference type="Pfam" id="PF08659">
    <property type="entry name" value="KR"/>
    <property type="match status" value="1"/>
</dbReference>
<protein>
    <submittedName>
        <fullName evidence="14">Modular polyketide synthase</fullName>
    </submittedName>
</protein>
<keyword evidence="8" id="KW-0012">Acyltransferase</keyword>
<evidence type="ECO:0000313" key="15">
    <source>
        <dbReference type="Proteomes" id="UP000002357"/>
    </source>
</evidence>
<dbReference type="GO" id="GO:0004315">
    <property type="term" value="F:3-oxoacyl-[acyl-carrier-protein] synthase activity"/>
    <property type="evidence" value="ECO:0007669"/>
    <property type="project" value="InterPro"/>
</dbReference>
<feature type="region of interest" description="Disordered" evidence="10">
    <location>
        <begin position="1295"/>
        <end position="1329"/>
    </location>
</feature>
<dbReference type="InterPro" id="IPR036291">
    <property type="entry name" value="NAD(P)-bd_dom_sf"/>
</dbReference>
<dbReference type="InterPro" id="IPR055123">
    <property type="entry name" value="SpnB-like_Rossmann"/>
</dbReference>
<dbReference type="InterPro" id="IPR020807">
    <property type="entry name" value="PKS_DH"/>
</dbReference>
<dbReference type="InterPro" id="IPR032821">
    <property type="entry name" value="PKS_assoc"/>
</dbReference>
<dbReference type="EMBL" id="CM000913">
    <property type="protein sequence ID" value="EFG05087.1"/>
    <property type="molecule type" value="Genomic_DNA"/>
</dbReference>
<dbReference type="Pfam" id="PF00550">
    <property type="entry name" value="PP-binding"/>
    <property type="match status" value="1"/>
</dbReference>
<feature type="active site" description="Proton acceptor; for dehydratase activity" evidence="9">
    <location>
        <position position="968"/>
    </location>
</feature>
<evidence type="ECO:0000256" key="1">
    <source>
        <dbReference type="ARBA" id="ARBA00001957"/>
    </source>
</evidence>
<dbReference type="InterPro" id="IPR001227">
    <property type="entry name" value="Ac_transferase_dom_sf"/>
</dbReference>
<dbReference type="Pfam" id="PF00698">
    <property type="entry name" value="Acyl_transf_1"/>
    <property type="match status" value="1"/>
</dbReference>
<dbReference type="InterPro" id="IPR016035">
    <property type="entry name" value="Acyl_Trfase/lysoPLipase"/>
</dbReference>
<keyword evidence="15" id="KW-1185">Reference proteome</keyword>
<dbReference type="Pfam" id="PF21089">
    <property type="entry name" value="PKS_DH_N"/>
    <property type="match status" value="1"/>
</dbReference>
<dbReference type="InterPro" id="IPR020806">
    <property type="entry name" value="PKS_PP-bd"/>
</dbReference>
<evidence type="ECO:0000256" key="3">
    <source>
        <dbReference type="ARBA" id="ARBA00022450"/>
    </source>
</evidence>
<dbReference type="GO" id="GO:0031177">
    <property type="term" value="F:phosphopantetheine binding"/>
    <property type="evidence" value="ECO:0007669"/>
    <property type="project" value="InterPro"/>
</dbReference>
<dbReference type="Pfam" id="PF08990">
    <property type="entry name" value="Docking"/>
    <property type="match status" value="1"/>
</dbReference>
<evidence type="ECO:0000259" key="11">
    <source>
        <dbReference type="PROSITE" id="PS50075"/>
    </source>
</evidence>
<dbReference type="InterPro" id="IPR013968">
    <property type="entry name" value="PKS_KR"/>
</dbReference>
<evidence type="ECO:0000256" key="10">
    <source>
        <dbReference type="SAM" id="MobiDB-lite"/>
    </source>
</evidence>
<dbReference type="GeneID" id="93733262"/>
<dbReference type="InterPro" id="IPR020802">
    <property type="entry name" value="TesA-like"/>
</dbReference>
<keyword evidence="3" id="KW-0596">Phosphopantetheine</keyword>
<dbReference type="PROSITE" id="PS50075">
    <property type="entry name" value="CARRIER"/>
    <property type="match status" value="1"/>
</dbReference>
<dbReference type="Gene3D" id="3.10.129.110">
    <property type="entry name" value="Polyketide synthase dehydratase"/>
    <property type="match status" value="1"/>
</dbReference>
<dbReference type="Gene3D" id="3.40.50.1820">
    <property type="entry name" value="alpha/beta hydrolase"/>
    <property type="match status" value="1"/>
</dbReference>
<dbReference type="SMART" id="SM00827">
    <property type="entry name" value="PKS_AT"/>
    <property type="match status" value="1"/>
</dbReference>
<dbReference type="InterPro" id="IPR014031">
    <property type="entry name" value="Ketoacyl_synth_C"/>
</dbReference>
<dbReference type="InterPro" id="IPR016036">
    <property type="entry name" value="Malonyl_transacylase_ACP-bd"/>
</dbReference>
<dbReference type="CDD" id="cd00833">
    <property type="entry name" value="PKS"/>
    <property type="match status" value="1"/>
</dbReference>
<dbReference type="CDD" id="cd08956">
    <property type="entry name" value="KR_3_FAS_SDR_x"/>
    <property type="match status" value="1"/>
</dbReference>
<feature type="region of interest" description="Disordered" evidence="10">
    <location>
        <begin position="1432"/>
        <end position="1453"/>
    </location>
</feature>
<dbReference type="PROSITE" id="PS52004">
    <property type="entry name" value="KS3_2"/>
    <property type="match status" value="1"/>
</dbReference>
<dbReference type="Gene3D" id="3.40.47.10">
    <property type="match status" value="1"/>
</dbReference>
<dbReference type="Proteomes" id="UP000002357">
    <property type="component" value="Chromosome"/>
</dbReference>
<evidence type="ECO:0000256" key="9">
    <source>
        <dbReference type="PROSITE-ProRule" id="PRU01363"/>
    </source>
</evidence>
<dbReference type="Pfam" id="PF00975">
    <property type="entry name" value="Thioesterase"/>
    <property type="match status" value="1"/>
</dbReference>
<dbReference type="Gene3D" id="1.10.1200.10">
    <property type="entry name" value="ACP-like"/>
    <property type="match status" value="1"/>
</dbReference>
<dbReference type="SUPFAM" id="SSF53901">
    <property type="entry name" value="Thiolase-like"/>
    <property type="match status" value="1"/>
</dbReference>
<dbReference type="InterPro" id="IPR015083">
    <property type="entry name" value="NorB/c/GfsB-D-like_docking"/>
</dbReference>
<keyword evidence="6" id="KW-0045">Antibiotic biosynthesis</keyword>
<evidence type="ECO:0000256" key="4">
    <source>
        <dbReference type="ARBA" id="ARBA00022553"/>
    </source>
</evidence>
<name>E2Q517_STRCL</name>
<dbReference type="InterPro" id="IPR006162">
    <property type="entry name" value="Ppantetheine_attach_site"/>
</dbReference>
<organism evidence="14 15">
    <name type="scientific">Streptomyces clavuligerus</name>
    <dbReference type="NCBI Taxonomy" id="1901"/>
    <lineage>
        <taxon>Bacteria</taxon>
        <taxon>Bacillati</taxon>
        <taxon>Actinomycetota</taxon>
        <taxon>Actinomycetes</taxon>
        <taxon>Kitasatosporales</taxon>
        <taxon>Streptomycetaceae</taxon>
        <taxon>Streptomyces</taxon>
    </lineage>
</organism>
<dbReference type="SUPFAM" id="SSF55048">
    <property type="entry name" value="Probable ACP-binding domain of malonyl-CoA ACP transacylase"/>
    <property type="match status" value="1"/>
</dbReference>
<keyword evidence="4" id="KW-0597">Phosphoprotein</keyword>
<dbReference type="Pfam" id="PF00109">
    <property type="entry name" value="ketoacyl-synt"/>
    <property type="match status" value="1"/>
</dbReference>
<dbReference type="Pfam" id="PF22953">
    <property type="entry name" value="SpnB_Rossmann"/>
    <property type="match status" value="1"/>
</dbReference>
<feature type="domain" description="Ketosynthase family 3 (KS3)" evidence="12">
    <location>
        <begin position="32"/>
        <end position="458"/>
    </location>
</feature>
<dbReference type="InterPro" id="IPR001031">
    <property type="entry name" value="Thioesterase"/>
</dbReference>